<dbReference type="Gene3D" id="2.60.40.150">
    <property type="entry name" value="C2 domain"/>
    <property type="match status" value="2"/>
</dbReference>
<comment type="similarity">
    <text evidence="3">Belongs to the unc-13 family.</text>
</comment>
<feature type="domain" description="C2" evidence="8">
    <location>
        <begin position="796"/>
        <end position="926"/>
    </location>
</feature>
<reference evidence="11" key="1">
    <citation type="submission" date="2022-11" db="EMBL/GenBank/DDBJ databases">
        <title>Centuries of genome instability and evolution in soft-shell clam transmissible cancer (bioRxiv).</title>
        <authorList>
            <person name="Hart S.F.M."/>
            <person name="Yonemitsu M.A."/>
            <person name="Giersch R.M."/>
            <person name="Beal B.F."/>
            <person name="Arriagada G."/>
            <person name="Davis B.W."/>
            <person name="Ostrander E.A."/>
            <person name="Goff S.P."/>
            <person name="Metzger M.J."/>
        </authorList>
    </citation>
    <scope>NUCLEOTIDE SEQUENCE</scope>
    <source>
        <strain evidence="11">MELC-2E11</strain>
        <tissue evidence="11">Siphon/mantle</tissue>
    </source>
</reference>
<evidence type="ECO:0000256" key="5">
    <source>
        <dbReference type="ARBA" id="ARBA00022490"/>
    </source>
</evidence>
<feature type="domain" description="MHD1" evidence="9">
    <location>
        <begin position="547"/>
        <end position="661"/>
    </location>
</feature>
<gene>
    <name evidence="11" type="ORF">MAR_029277</name>
</gene>
<feature type="region of interest" description="Disordered" evidence="7">
    <location>
        <begin position="125"/>
        <end position="149"/>
    </location>
</feature>
<dbReference type="InterPro" id="IPR035892">
    <property type="entry name" value="C2_domain_sf"/>
</dbReference>
<keyword evidence="6" id="KW-0967">Endosome</keyword>
<feature type="compositionally biased region" description="Polar residues" evidence="7">
    <location>
        <begin position="126"/>
        <end position="136"/>
    </location>
</feature>
<evidence type="ECO:0000313" key="12">
    <source>
        <dbReference type="Proteomes" id="UP001164746"/>
    </source>
</evidence>
<keyword evidence="5" id="KW-0963">Cytoplasm</keyword>
<feature type="region of interest" description="Disordered" evidence="7">
    <location>
        <begin position="1"/>
        <end position="23"/>
    </location>
</feature>
<feature type="domain" description="C2" evidence="8">
    <location>
        <begin position="70"/>
        <end position="247"/>
    </location>
</feature>
<feature type="domain" description="MHD2" evidence="10">
    <location>
        <begin position="750"/>
        <end position="866"/>
    </location>
</feature>
<name>A0ABY7DIQ7_MYAAR</name>
<keyword evidence="12" id="KW-1185">Reference proteome</keyword>
<evidence type="ECO:0000256" key="3">
    <source>
        <dbReference type="ARBA" id="ARBA00005823"/>
    </source>
</evidence>
<evidence type="ECO:0000256" key="4">
    <source>
        <dbReference type="ARBA" id="ARBA00022483"/>
    </source>
</evidence>
<proteinExistence type="inferred from homology"/>
<dbReference type="InterPro" id="IPR014772">
    <property type="entry name" value="Munc13_dom-2"/>
</dbReference>
<feature type="non-terminal residue" evidence="11">
    <location>
        <position position="1"/>
    </location>
</feature>
<keyword evidence="4" id="KW-0268">Exocytosis</keyword>
<evidence type="ECO:0000256" key="2">
    <source>
        <dbReference type="ARBA" id="ARBA00004603"/>
    </source>
</evidence>
<dbReference type="InterPro" id="IPR052095">
    <property type="entry name" value="UNC-13_domain"/>
</dbReference>
<dbReference type="PANTHER" id="PTHR45999:SF4">
    <property type="entry name" value="UNC-13-4A, ISOFORM B"/>
    <property type="match status" value="1"/>
</dbReference>
<dbReference type="CDD" id="cd08676">
    <property type="entry name" value="C2A_Munc13-like"/>
    <property type="match status" value="1"/>
</dbReference>
<evidence type="ECO:0000256" key="1">
    <source>
        <dbReference type="ARBA" id="ARBA00004496"/>
    </source>
</evidence>
<evidence type="ECO:0000259" key="10">
    <source>
        <dbReference type="PROSITE" id="PS51259"/>
    </source>
</evidence>
<dbReference type="EMBL" id="CP111013">
    <property type="protein sequence ID" value="WAQ96587.1"/>
    <property type="molecule type" value="Genomic_DNA"/>
</dbReference>
<dbReference type="PROSITE" id="PS51259">
    <property type="entry name" value="MHD2"/>
    <property type="match status" value="1"/>
</dbReference>
<dbReference type="SUPFAM" id="SSF49562">
    <property type="entry name" value="C2 domain (Calcium/lipid-binding domain, CaLB)"/>
    <property type="match status" value="2"/>
</dbReference>
<evidence type="ECO:0000256" key="6">
    <source>
        <dbReference type="ARBA" id="ARBA00022753"/>
    </source>
</evidence>
<dbReference type="PROSITE" id="PS51258">
    <property type="entry name" value="MHD1"/>
    <property type="match status" value="1"/>
</dbReference>
<dbReference type="SMART" id="SM00239">
    <property type="entry name" value="C2"/>
    <property type="match status" value="2"/>
</dbReference>
<sequence>DDRDTSKPPPLENQYAPKPSLHSPSKKEFEMLYVEVLYTIKHKIGITIGGHLPFIQDLYQYAQQAFKVSPEDHARLLAQATKEKPPIVILNATVLEARNLEAKDADGFSDPYCMLGIMPGRRMQSFEGSQEGSMGSSDEENSPRSKDKAFKRFSLKKKSAALRDMLPAKYIQTTSVRPNTLNPVWNEKFRFDLEDVKTDRVHLDIWDHDDEFSVIEAAKKLNEVQGIKGLGRYFKQVAQSARTSKSSGNTDIPSSGHEKWYQLEGRSSRSSVDGQIKLRLTLATREDRGIPEDDNWTDVRQHEDLMRGHTDGMENFLRLLRQSYTSTPYKGMLLLYSKHRWMAYSRKHLEHPLDYQVLLGYLQDLDKLWEPTSLSREEEECLAESLTRFIDHSLALIHRQREVFPTNNRQAMQRLEGMLRCLSGIYSMQVFKRTCPFHKELHPEITIIIKRCHKRTAVAGEEDVIHGLLELTNQLNADLHHAVIFYNKLYEQLVDVQYFRVTYQVIEKLFGEEVTGTLTGSLTRLERADAQQPDSPGIVGIMGTQLFELYLALQEFCKFKEHLPNSIKKDLSICRYYQWFTFAVKKWLHIAKQKAYKRIHKAVELDKTVDIKSGVKYSTSAVDMTEFWRNLDWPDVLDALPMARKLTEDVCAGAALYADLIHEKLRRAGYYDDEGQFDVTEQFNEIQTALENQNVKNRSKYDLNLILNKTDQEMVGKIKNVVDRVADKMRPDIKKDVFHLNWAPDAVPADDAIGDLLEYLDSNLLVMNNNLLKSNFDRILESIWIECLEEFREALDAEEAFFNANDKGLLMQNIVCPLYQDLKHELSLHKMDTFDLIEAFYEEKLQEQHMFPSVPSQTTKIVKKTLNPEFDESFEFNVSLTQCKKKGAALVFTVMDHDYVFQNDFAGEVFMALSEIPGVDGDEVSGYEALNVVTLPLTQPSKRKTGALAVLSTRDWDKAAQDLVKLRSKVQDQST</sequence>
<dbReference type="PANTHER" id="PTHR45999">
    <property type="entry name" value="UNC-13-4A, ISOFORM B"/>
    <property type="match status" value="1"/>
</dbReference>
<organism evidence="11 12">
    <name type="scientific">Mya arenaria</name>
    <name type="common">Soft-shell clam</name>
    <dbReference type="NCBI Taxonomy" id="6604"/>
    <lineage>
        <taxon>Eukaryota</taxon>
        <taxon>Metazoa</taxon>
        <taxon>Spiralia</taxon>
        <taxon>Lophotrochozoa</taxon>
        <taxon>Mollusca</taxon>
        <taxon>Bivalvia</taxon>
        <taxon>Autobranchia</taxon>
        <taxon>Heteroconchia</taxon>
        <taxon>Euheterodonta</taxon>
        <taxon>Imparidentia</taxon>
        <taxon>Neoheterodontei</taxon>
        <taxon>Myida</taxon>
        <taxon>Myoidea</taxon>
        <taxon>Myidae</taxon>
        <taxon>Mya</taxon>
    </lineage>
</organism>
<dbReference type="InterPro" id="IPR014770">
    <property type="entry name" value="Munc13_1"/>
</dbReference>
<evidence type="ECO:0000259" key="9">
    <source>
        <dbReference type="PROSITE" id="PS51258"/>
    </source>
</evidence>
<accession>A0ABY7DIQ7</accession>
<dbReference type="Gene3D" id="1.10.357.50">
    <property type="match status" value="1"/>
</dbReference>
<dbReference type="PROSITE" id="PS50004">
    <property type="entry name" value="C2"/>
    <property type="match status" value="2"/>
</dbReference>
<dbReference type="Pfam" id="PF00168">
    <property type="entry name" value="C2"/>
    <property type="match status" value="3"/>
</dbReference>
<dbReference type="InterPro" id="IPR000008">
    <property type="entry name" value="C2_dom"/>
</dbReference>
<evidence type="ECO:0000259" key="8">
    <source>
        <dbReference type="PROSITE" id="PS50004"/>
    </source>
</evidence>
<protein>
    <submittedName>
        <fullName evidence="11">BAIP3-like protein</fullName>
    </submittedName>
</protein>
<dbReference type="Proteomes" id="UP001164746">
    <property type="component" value="Chromosome 2"/>
</dbReference>
<evidence type="ECO:0000256" key="7">
    <source>
        <dbReference type="SAM" id="MobiDB-lite"/>
    </source>
</evidence>
<comment type="subcellular location">
    <subcellularLocation>
        <location evidence="1">Cytoplasm</location>
    </subcellularLocation>
    <subcellularLocation>
        <location evidence="2">Late endosome</location>
    </subcellularLocation>
</comment>
<evidence type="ECO:0000313" key="11">
    <source>
        <dbReference type="EMBL" id="WAQ96587.1"/>
    </source>
</evidence>